<evidence type="ECO:0000313" key="1">
    <source>
        <dbReference type="Proteomes" id="UP000887540"/>
    </source>
</evidence>
<reference evidence="2" key="1">
    <citation type="submission" date="2022-11" db="UniProtKB">
        <authorList>
            <consortium name="WormBaseParasite"/>
        </authorList>
    </citation>
    <scope>IDENTIFICATION</scope>
</reference>
<accession>A0A914CZB3</accession>
<proteinExistence type="predicted"/>
<keyword evidence="1" id="KW-1185">Reference proteome</keyword>
<sequence>MCANDGYCYDETRIFIGFVWNNGSTGLLYTDVDVYNIRDMLKGYLTDSSSIAKIQKINIIIADTNGVMCTCNNTDDCINYLQETFAHDLTSRIFNPNDSLAAIANQFFEPSSNTTLNMAYIFALMFQCESFSQSNFLEMMVNDSDKMISMVNEKRIYTKFMNAITTLETDQSCQLMSLLENASNYFQVIYNKILNAMSIKDFPSISFSDFSIFRNLYSNEAQCEYVGYHPEINVPKCQTWAFHFGLFLDSNKLSLDEFEDLKKSIVQLIEPCGERDMNTTIVTTGTYSMLHCRLYTQCKEAIMGLTIDQVTSNGSQILTYKVLMYMFELFGSVMKYDTRAIYFISNLDCDKISSIIFSGFKTWEREMYSFGVLLKQFRLIFPIVVFNQSIEQQPLCNKSMESLILNGREFVQLYILGENDTLTDLVEPLKLCQNYGDLTSELWQTHIKRA</sequence>
<organism evidence="1 2">
    <name type="scientific">Acrobeloides nanus</name>
    <dbReference type="NCBI Taxonomy" id="290746"/>
    <lineage>
        <taxon>Eukaryota</taxon>
        <taxon>Metazoa</taxon>
        <taxon>Ecdysozoa</taxon>
        <taxon>Nematoda</taxon>
        <taxon>Chromadorea</taxon>
        <taxon>Rhabditida</taxon>
        <taxon>Tylenchina</taxon>
        <taxon>Cephalobomorpha</taxon>
        <taxon>Cephaloboidea</taxon>
        <taxon>Cephalobidae</taxon>
        <taxon>Acrobeloides</taxon>
    </lineage>
</organism>
<name>A0A914CZB3_9BILA</name>
<dbReference type="WBParaSite" id="ACRNAN_scaffold1623.g31290.t1">
    <property type="protein sequence ID" value="ACRNAN_scaffold1623.g31290.t1"/>
    <property type="gene ID" value="ACRNAN_scaffold1623.g31290"/>
</dbReference>
<evidence type="ECO:0000313" key="2">
    <source>
        <dbReference type="WBParaSite" id="ACRNAN_scaffold1623.g31290.t1"/>
    </source>
</evidence>
<protein>
    <submittedName>
        <fullName evidence="2">Uncharacterized protein</fullName>
    </submittedName>
</protein>
<dbReference type="AlphaFoldDB" id="A0A914CZB3"/>
<dbReference type="Proteomes" id="UP000887540">
    <property type="component" value="Unplaced"/>
</dbReference>